<evidence type="ECO:0000313" key="3">
    <source>
        <dbReference type="Proteomes" id="UP000324222"/>
    </source>
</evidence>
<organism evidence="2 3">
    <name type="scientific">Portunus trituberculatus</name>
    <name type="common">Swimming crab</name>
    <name type="synonym">Neptunus trituberculatus</name>
    <dbReference type="NCBI Taxonomy" id="210409"/>
    <lineage>
        <taxon>Eukaryota</taxon>
        <taxon>Metazoa</taxon>
        <taxon>Ecdysozoa</taxon>
        <taxon>Arthropoda</taxon>
        <taxon>Crustacea</taxon>
        <taxon>Multicrustacea</taxon>
        <taxon>Malacostraca</taxon>
        <taxon>Eumalacostraca</taxon>
        <taxon>Eucarida</taxon>
        <taxon>Decapoda</taxon>
        <taxon>Pleocyemata</taxon>
        <taxon>Brachyura</taxon>
        <taxon>Eubrachyura</taxon>
        <taxon>Portunoidea</taxon>
        <taxon>Portunidae</taxon>
        <taxon>Portuninae</taxon>
        <taxon>Portunus</taxon>
    </lineage>
</organism>
<comment type="caution">
    <text evidence="2">The sequence shown here is derived from an EMBL/GenBank/DDBJ whole genome shotgun (WGS) entry which is preliminary data.</text>
</comment>
<evidence type="ECO:0000313" key="2">
    <source>
        <dbReference type="EMBL" id="MPC68052.1"/>
    </source>
</evidence>
<gene>
    <name evidence="2" type="ORF">E2C01_062242</name>
</gene>
<dbReference type="AlphaFoldDB" id="A0A5B7HAF0"/>
<proteinExistence type="predicted"/>
<feature type="chain" id="PRO_5023037059" evidence="1">
    <location>
        <begin position="33"/>
        <end position="61"/>
    </location>
</feature>
<evidence type="ECO:0000256" key="1">
    <source>
        <dbReference type="SAM" id="SignalP"/>
    </source>
</evidence>
<protein>
    <submittedName>
        <fullName evidence="2">Uncharacterized protein</fullName>
    </submittedName>
</protein>
<keyword evidence="3" id="KW-1185">Reference proteome</keyword>
<feature type="signal peptide" evidence="1">
    <location>
        <begin position="1"/>
        <end position="32"/>
    </location>
</feature>
<keyword evidence="1" id="KW-0732">Signal</keyword>
<dbReference type="Proteomes" id="UP000324222">
    <property type="component" value="Unassembled WGS sequence"/>
</dbReference>
<sequence length="61" mass="6655">MTKSQMESGWRRLVAAALLLAGLLCCPGLVKTEGMCMCVIHHGRLLVTQPVFPITERAQTS</sequence>
<accession>A0A5B7HAF0</accession>
<dbReference type="EMBL" id="VSRR010027188">
    <property type="protein sequence ID" value="MPC68052.1"/>
    <property type="molecule type" value="Genomic_DNA"/>
</dbReference>
<name>A0A5B7HAF0_PORTR</name>
<reference evidence="2 3" key="1">
    <citation type="submission" date="2019-05" db="EMBL/GenBank/DDBJ databases">
        <title>Another draft genome of Portunus trituberculatus and its Hox gene families provides insights of decapod evolution.</title>
        <authorList>
            <person name="Jeong J.-H."/>
            <person name="Song I."/>
            <person name="Kim S."/>
            <person name="Choi T."/>
            <person name="Kim D."/>
            <person name="Ryu S."/>
            <person name="Kim W."/>
        </authorList>
    </citation>
    <scope>NUCLEOTIDE SEQUENCE [LARGE SCALE GENOMIC DNA]</scope>
    <source>
        <tissue evidence="2">Muscle</tissue>
    </source>
</reference>